<protein>
    <submittedName>
        <fullName evidence="4">Myosin_tail_1 domain-containing protein</fullName>
    </submittedName>
</protein>
<name>A0A0M3J733_ANISI</name>
<evidence type="ECO:0000256" key="1">
    <source>
        <dbReference type="SAM" id="Coils"/>
    </source>
</evidence>
<reference evidence="4" key="1">
    <citation type="submission" date="2017-02" db="UniProtKB">
        <authorList>
            <consortium name="WormBaseParasite"/>
        </authorList>
    </citation>
    <scope>IDENTIFICATION</scope>
</reference>
<organism evidence="4">
    <name type="scientific">Anisakis simplex</name>
    <name type="common">Herring worm</name>
    <dbReference type="NCBI Taxonomy" id="6269"/>
    <lineage>
        <taxon>Eukaryota</taxon>
        <taxon>Metazoa</taxon>
        <taxon>Ecdysozoa</taxon>
        <taxon>Nematoda</taxon>
        <taxon>Chromadorea</taxon>
        <taxon>Rhabditida</taxon>
        <taxon>Spirurina</taxon>
        <taxon>Ascaridomorpha</taxon>
        <taxon>Ascaridoidea</taxon>
        <taxon>Anisakidae</taxon>
        <taxon>Anisakis</taxon>
        <taxon>Anisakis simplex complex</taxon>
    </lineage>
</organism>
<dbReference type="EMBL" id="UYRR01004824">
    <property type="protein sequence ID" value="VDK21353.1"/>
    <property type="molecule type" value="Genomic_DNA"/>
</dbReference>
<dbReference type="Proteomes" id="UP000267096">
    <property type="component" value="Unassembled WGS sequence"/>
</dbReference>
<keyword evidence="3" id="KW-1185">Reference proteome</keyword>
<proteinExistence type="predicted"/>
<dbReference type="OrthoDB" id="5984396at2759"/>
<dbReference type="AlphaFoldDB" id="A0A0M3J733"/>
<keyword evidence="1" id="KW-0175">Coiled coil</keyword>
<sequence>MMEAKCDELEASRNAARDEIDELKKYEEQNLANGSMQKYVKEIQAITSERDEALNEVQTLRMEKEFLMQQLKMLKNTVEEDEEKCNAVS</sequence>
<accession>A0A0M3J733</accession>
<evidence type="ECO:0000313" key="2">
    <source>
        <dbReference type="EMBL" id="VDK21353.1"/>
    </source>
</evidence>
<evidence type="ECO:0000313" key="3">
    <source>
        <dbReference type="Proteomes" id="UP000267096"/>
    </source>
</evidence>
<reference evidence="2 3" key="2">
    <citation type="submission" date="2018-11" db="EMBL/GenBank/DDBJ databases">
        <authorList>
            <consortium name="Pathogen Informatics"/>
        </authorList>
    </citation>
    <scope>NUCLEOTIDE SEQUENCE [LARGE SCALE GENOMIC DNA]</scope>
</reference>
<gene>
    <name evidence="2" type="ORF">ASIM_LOCUS3215</name>
</gene>
<dbReference type="WBParaSite" id="ASIM_0000337501-mRNA-1">
    <property type="protein sequence ID" value="ASIM_0000337501-mRNA-1"/>
    <property type="gene ID" value="ASIM_0000337501"/>
</dbReference>
<evidence type="ECO:0000313" key="4">
    <source>
        <dbReference type="WBParaSite" id="ASIM_0000337501-mRNA-1"/>
    </source>
</evidence>
<feature type="coiled-coil region" evidence="1">
    <location>
        <begin position="6"/>
        <end position="84"/>
    </location>
</feature>